<dbReference type="GO" id="GO:0004519">
    <property type="term" value="F:endonuclease activity"/>
    <property type="evidence" value="ECO:0007669"/>
    <property type="project" value="UniProtKB-KW"/>
</dbReference>
<dbReference type="Pfam" id="PF00665">
    <property type="entry name" value="rve"/>
    <property type="match status" value="1"/>
</dbReference>
<dbReference type="GO" id="GO:0003964">
    <property type="term" value="F:RNA-directed DNA polymerase activity"/>
    <property type="evidence" value="ECO:0007669"/>
    <property type="project" value="UniProtKB-EC"/>
</dbReference>
<feature type="compositionally biased region" description="Basic residues" evidence="6">
    <location>
        <begin position="1708"/>
        <end position="1717"/>
    </location>
</feature>
<dbReference type="CDD" id="cd01647">
    <property type="entry name" value="RT_LTR"/>
    <property type="match status" value="1"/>
</dbReference>
<evidence type="ECO:0000259" key="9">
    <source>
        <dbReference type="PROSITE" id="PS50994"/>
    </source>
</evidence>
<dbReference type="PANTHER" id="PTHR37984:SF5">
    <property type="entry name" value="PROTEIN NYNRIN-LIKE"/>
    <property type="match status" value="1"/>
</dbReference>
<feature type="transmembrane region" description="Helical" evidence="7">
    <location>
        <begin position="196"/>
        <end position="221"/>
    </location>
</feature>
<dbReference type="EnsemblMetazoa" id="CJA07018b.1">
    <property type="protein sequence ID" value="CJA07018b.1"/>
    <property type="gene ID" value="WBGene00126222"/>
</dbReference>
<dbReference type="EC" id="2.7.7.49" evidence="1"/>
<keyword evidence="5" id="KW-0255">Endonuclease</keyword>
<dbReference type="CDD" id="cd05483">
    <property type="entry name" value="retropepsin_like_bacteria"/>
    <property type="match status" value="1"/>
</dbReference>
<reference evidence="11" key="1">
    <citation type="submission" date="2010-08" db="EMBL/GenBank/DDBJ databases">
        <authorList>
            <consortium name="Caenorhabditis japonica Sequencing Consortium"/>
            <person name="Wilson R.K."/>
        </authorList>
    </citation>
    <scope>NUCLEOTIDE SEQUENCE [LARGE SCALE GENOMIC DNA]</scope>
    <source>
        <strain evidence="11">DF5081</strain>
    </source>
</reference>
<evidence type="ECO:0000256" key="5">
    <source>
        <dbReference type="ARBA" id="ARBA00022759"/>
    </source>
</evidence>
<evidence type="ECO:0000256" key="1">
    <source>
        <dbReference type="ARBA" id="ARBA00012493"/>
    </source>
</evidence>
<proteinExistence type="predicted"/>
<dbReference type="GO" id="GO:0015074">
    <property type="term" value="P:DNA integration"/>
    <property type="evidence" value="ECO:0007669"/>
    <property type="project" value="InterPro"/>
</dbReference>
<keyword evidence="5" id="KW-0378">Hydrolase</keyword>
<dbReference type="CDD" id="cd00637">
    <property type="entry name" value="7tm_classA_rhodopsin-like"/>
    <property type="match status" value="1"/>
</dbReference>
<dbReference type="InterPro" id="IPR000477">
    <property type="entry name" value="RT_dom"/>
</dbReference>
<feature type="domain" description="Reverse transcriptase" evidence="8">
    <location>
        <begin position="1018"/>
        <end position="1196"/>
    </location>
</feature>
<dbReference type="InterPro" id="IPR001584">
    <property type="entry name" value="Integrase_cat-core"/>
</dbReference>
<dbReference type="Gene3D" id="1.10.340.70">
    <property type="match status" value="1"/>
</dbReference>
<dbReference type="InterPro" id="IPR021109">
    <property type="entry name" value="Peptidase_aspartic_dom_sf"/>
</dbReference>
<dbReference type="Pfam" id="PF24664">
    <property type="entry name" value="Monjiviricetes_fusion"/>
    <property type="match status" value="1"/>
</dbReference>
<accession>A0A8R1HNJ1</accession>
<dbReference type="Pfam" id="PF10328">
    <property type="entry name" value="7TM_GPCR_Srx"/>
    <property type="match status" value="1"/>
</dbReference>
<feature type="transmembrane region" description="Helical" evidence="7">
    <location>
        <begin position="72"/>
        <end position="93"/>
    </location>
</feature>
<sequence>MPTSTSTTLAPEEEEELPASALISPAFFNFAIASCFVTSIFGSTVNFYLFYKFLRREGKANGFQKVCLVKTLPNFMICFAFLFWVVPVTALSLTYSQLPYRLNSIVGNFAGSWAYLFTPFLQVSLSCNRFYVLYFPFGVKFLKNVPVTNIAIVSSIGIVSCVCSIGLQETCGYVYDPNYFTWRPEGFPCSDELSRVILLMIFVITLTSNSFNVATGIRLAVSKVMGLRAQEAQRRKRRWMIMFTQSVIQDCLHLIDMVNATYVWTWNDKLWYQFLFLTLSFIVIYTLDGKKRSSRNGTEAEEQPGTDSVGSLAQVGYMKASYDTAEGNRMNFTAEMVNNKLTYLAKKIEERDKDNFNQLINSTCHVRNRQMGVWRMMLQFDPTAAMRILLNRNDVTAMFKGKDVVQVTQCSKVTVTQIEQNRKSGSACTTRTAAKTTDNRIVYLEPGQTEVFHNTGVMECDEVSNYVWQDHDGSFKEADKILNVTNIDDQGLPNFESRQLIFSSGDLYAGIKESSFPLMLAMSYGASIRSLEQLQEQQERRSTVGNIGTTNNGMEKLKGPGSQMFQSTVDAVKSATSFFTGFYLYLTIGIGIGLIVLIIIGIIMVKVFFFKKTLQALINEVEVASNSDVEESELVQINALHEDEEDIMEEIAPPVRAKAALPPIFYFIPILLHVVCATTDASPADMPYVRISIDDKALVALWDSGATISYVTMSTFLHLGAKLNKNGHRIARTANGSQFAFHGSFTTTLRIGPVLRDHQFLVADDGCCPGNALLGTDLMKALDAEGIRTTVRLAKGVLEIGETEIPLVGKTDRIFECTNAVMEILSSENFIINPGEVKNLKITNREDVGSDEAVVLESKDGGKLLYSKTIFHPIDSRQTEVRVQNMTNKPIELEERDIIGEGKIVKLTDLPKPSPPDVPAEANWEENLFENLFEKEPYMSKLDLSGAAIDKKQKNLLEETIRNYKDAFYNEDGSIGRFTGGIEHTITTTQDINTLKPRKCHIPPGNIAEVETQVKDMLAPGVIEPSTSFFTSPIVLVRKKDGTFRFTTDFRMLNGITQKQNYILPKVEDIINLAAGGQFYTNLDLVQGFFQIPLRVEDRHLTAFSTPFGTYQYRRMPMGVCGAPHTFQMAVRKIEQCVKARLFCYLDDLLIVSPSFEQHLEDINEVLQAISQMGLKIKMGKCKFAQKEVTFLGLLVGREGVKPNPEKVRAIAEFPVPKSVTGIVLQELSLEIVYRPGRLNSVCDALSRYIGNEKKEARGSSEKEDVVNTVSGGHITVEEMKEIQSTSDFIMGLAEKLQDGNQNLSMQYFIKKGLVYKKCNNGKDAILLPNDKEVIEKITKFYHETAHLGAHLGHEKTEAIIRNRFFWKNMGQSIRNFTNRCVQCQKRKIYPKDETREPLENLETLTRPWERLHLDVCGPFPITEKGNRYILTAKDDFSKFLLAIPIQTQKTAEIANAILHDIILKFGTPRSVVTDNGSNFKSELFESVLTTLRITHRVTVPYHKEGNGTIERVHRTLEESLASFVNSTCTDWDEKLPFIVFGINSAPHSLTKISPHQAIFGRELQTPEDVEIGKPISSYLDPEDHLEKLRAHLADLHLGISERIAKQERKSKDQYEKTHRVKERIVEVGDSVLVKRQEPVNKLAPRLNGPFKVVEVSKYNVKYLDGKKIKLGHKNDIRMVHDGKATVEDGSSEARKDRASNNTDMPRRSARIQARRT</sequence>
<dbReference type="Gene3D" id="3.30.70.270">
    <property type="match status" value="1"/>
</dbReference>
<dbReference type="SUPFAM" id="SSF50630">
    <property type="entry name" value="Acid proteases"/>
    <property type="match status" value="1"/>
</dbReference>
<feature type="compositionally biased region" description="Basic and acidic residues" evidence="6">
    <location>
        <begin position="1683"/>
        <end position="1699"/>
    </location>
</feature>
<feature type="transmembrane region" description="Helical" evidence="7">
    <location>
        <begin position="270"/>
        <end position="287"/>
    </location>
</feature>
<evidence type="ECO:0000256" key="3">
    <source>
        <dbReference type="ARBA" id="ARBA00022695"/>
    </source>
</evidence>
<dbReference type="Gene3D" id="2.40.70.10">
    <property type="entry name" value="Acid Proteases"/>
    <property type="match status" value="1"/>
</dbReference>
<organism evidence="10 11">
    <name type="scientific">Caenorhabditis japonica</name>
    <dbReference type="NCBI Taxonomy" id="281687"/>
    <lineage>
        <taxon>Eukaryota</taxon>
        <taxon>Metazoa</taxon>
        <taxon>Ecdysozoa</taxon>
        <taxon>Nematoda</taxon>
        <taxon>Chromadorea</taxon>
        <taxon>Rhabditida</taxon>
        <taxon>Rhabditina</taxon>
        <taxon>Rhabditomorpha</taxon>
        <taxon>Rhabditoidea</taxon>
        <taxon>Rhabditidae</taxon>
        <taxon>Peloderinae</taxon>
        <taxon>Caenorhabditis</taxon>
    </lineage>
</organism>
<keyword evidence="11" id="KW-1185">Reference proteome</keyword>
<dbReference type="Gene3D" id="1.20.5.1890">
    <property type="match status" value="1"/>
</dbReference>
<dbReference type="InterPro" id="IPR050951">
    <property type="entry name" value="Retrovirus_Pol_polyprotein"/>
</dbReference>
<dbReference type="FunFam" id="3.30.420.10:FF:000032">
    <property type="entry name" value="Retrovirus-related Pol polyprotein from transposon 297-like Protein"/>
    <property type="match status" value="1"/>
</dbReference>
<feature type="transmembrane region" description="Helical" evidence="7">
    <location>
        <begin position="242"/>
        <end position="264"/>
    </location>
</feature>
<dbReference type="InterPro" id="IPR034122">
    <property type="entry name" value="Retropepsin-like_bacterial"/>
</dbReference>
<keyword evidence="7" id="KW-0472">Membrane</keyword>
<feature type="region of interest" description="Disordered" evidence="6">
    <location>
        <begin position="1683"/>
        <end position="1717"/>
    </location>
</feature>
<dbReference type="SUPFAM" id="SSF161008">
    <property type="entry name" value="Viral glycoprotein ectodomain-like"/>
    <property type="match status" value="1"/>
</dbReference>
<keyword evidence="3" id="KW-0548">Nucleotidyltransferase</keyword>
<dbReference type="InterPro" id="IPR041588">
    <property type="entry name" value="Integrase_H2C2"/>
</dbReference>
<feature type="transmembrane region" description="Helical" evidence="7">
    <location>
        <begin position="147"/>
        <end position="167"/>
    </location>
</feature>
<evidence type="ECO:0000259" key="8">
    <source>
        <dbReference type="PROSITE" id="PS50878"/>
    </source>
</evidence>
<dbReference type="Pfam" id="PF13650">
    <property type="entry name" value="Asp_protease_2"/>
    <property type="match status" value="1"/>
</dbReference>
<dbReference type="SUPFAM" id="SSF56672">
    <property type="entry name" value="DNA/RNA polymerases"/>
    <property type="match status" value="1"/>
</dbReference>
<dbReference type="Gene3D" id="3.10.10.10">
    <property type="entry name" value="HIV Type 1 Reverse Transcriptase, subunit A, domain 1"/>
    <property type="match status" value="1"/>
</dbReference>
<dbReference type="Pfam" id="PF17921">
    <property type="entry name" value="Integrase_H2C2"/>
    <property type="match status" value="1"/>
</dbReference>
<dbReference type="InterPro" id="IPR043128">
    <property type="entry name" value="Rev_trsase/Diguanyl_cyclase"/>
</dbReference>
<dbReference type="InterPro" id="IPR043502">
    <property type="entry name" value="DNA/RNA_pol_sf"/>
</dbReference>
<dbReference type="Gene3D" id="3.30.420.10">
    <property type="entry name" value="Ribonuclease H-like superfamily/Ribonuclease H"/>
    <property type="match status" value="1"/>
</dbReference>
<protein>
    <recommendedName>
        <fullName evidence="1">RNA-directed DNA polymerase</fullName>
        <ecNumber evidence="1">2.7.7.49</ecNumber>
    </recommendedName>
</protein>
<evidence type="ECO:0000256" key="6">
    <source>
        <dbReference type="SAM" id="MobiDB-lite"/>
    </source>
</evidence>
<reference evidence="10" key="2">
    <citation type="submission" date="2022-06" db="UniProtKB">
        <authorList>
            <consortium name="EnsemblMetazoa"/>
        </authorList>
    </citation>
    <scope>IDENTIFICATION</scope>
    <source>
        <strain evidence="10">DF5081</strain>
    </source>
</reference>
<dbReference type="Pfam" id="PF00078">
    <property type="entry name" value="RVT_1"/>
    <property type="match status" value="1"/>
</dbReference>
<keyword evidence="7" id="KW-1133">Transmembrane helix</keyword>
<keyword evidence="4" id="KW-0540">Nuclease</keyword>
<dbReference type="InterPro" id="IPR036397">
    <property type="entry name" value="RNaseH_sf"/>
</dbReference>
<dbReference type="GO" id="GO:0042575">
    <property type="term" value="C:DNA polymerase complex"/>
    <property type="evidence" value="ECO:0007669"/>
    <property type="project" value="UniProtKB-ARBA"/>
</dbReference>
<dbReference type="InterPro" id="IPR012337">
    <property type="entry name" value="RNaseH-like_sf"/>
</dbReference>
<dbReference type="PANTHER" id="PTHR37984">
    <property type="entry name" value="PROTEIN CBG26694"/>
    <property type="match status" value="1"/>
</dbReference>
<name>A0A8R1HNJ1_CAEJA</name>
<dbReference type="SUPFAM" id="SSF53098">
    <property type="entry name" value="Ribonuclease H-like"/>
    <property type="match status" value="1"/>
</dbReference>
<evidence type="ECO:0000256" key="4">
    <source>
        <dbReference type="ARBA" id="ARBA00022722"/>
    </source>
</evidence>
<feature type="domain" description="Integrase catalytic" evidence="9">
    <location>
        <begin position="1404"/>
        <end position="1563"/>
    </location>
</feature>
<dbReference type="InterPro" id="IPR019430">
    <property type="entry name" value="7TM_GPCR_serpentine_rcpt_Srx"/>
</dbReference>
<evidence type="ECO:0000256" key="7">
    <source>
        <dbReference type="SAM" id="Phobius"/>
    </source>
</evidence>
<dbReference type="GO" id="GO:0003676">
    <property type="term" value="F:nucleic acid binding"/>
    <property type="evidence" value="ECO:0007669"/>
    <property type="project" value="InterPro"/>
</dbReference>
<feature type="transmembrane region" description="Helical" evidence="7">
    <location>
        <begin position="113"/>
        <end position="135"/>
    </location>
</feature>
<keyword evidence="2" id="KW-0808">Transferase</keyword>
<evidence type="ECO:0000256" key="2">
    <source>
        <dbReference type="ARBA" id="ARBA00022679"/>
    </source>
</evidence>
<dbReference type="PROSITE" id="PS50878">
    <property type="entry name" value="RT_POL"/>
    <property type="match status" value="1"/>
</dbReference>
<dbReference type="Proteomes" id="UP000005237">
    <property type="component" value="Unassembled WGS sequence"/>
</dbReference>
<feature type="transmembrane region" description="Helical" evidence="7">
    <location>
        <begin position="26"/>
        <end position="51"/>
    </location>
</feature>
<evidence type="ECO:0000313" key="10">
    <source>
        <dbReference type="EnsemblMetazoa" id="CJA07018b.1"/>
    </source>
</evidence>
<feature type="transmembrane region" description="Helical" evidence="7">
    <location>
        <begin position="582"/>
        <end position="609"/>
    </location>
</feature>
<keyword evidence="7" id="KW-0812">Transmembrane</keyword>
<dbReference type="PROSITE" id="PS50994">
    <property type="entry name" value="INTEGRASE"/>
    <property type="match status" value="1"/>
</dbReference>
<evidence type="ECO:0000313" key="11">
    <source>
        <dbReference type="Proteomes" id="UP000005237"/>
    </source>
</evidence>